<feature type="domain" description="Pyridoxamine 5'-phosphate oxidase Alr4036 family FMN-binding" evidence="1">
    <location>
        <begin position="10"/>
        <end position="140"/>
    </location>
</feature>
<dbReference type="Gene3D" id="2.30.110.10">
    <property type="entry name" value="Electron Transport, Fmn-binding Protein, Chain A"/>
    <property type="match status" value="1"/>
</dbReference>
<evidence type="ECO:0000259" key="1">
    <source>
        <dbReference type="Pfam" id="PF12766"/>
    </source>
</evidence>
<protein>
    <recommendedName>
        <fullName evidence="1">Pyridoxamine 5'-phosphate oxidase Alr4036 family FMN-binding domain-containing protein</fullName>
    </recommendedName>
</protein>
<proteinExistence type="predicted"/>
<dbReference type="Pfam" id="PF12766">
    <property type="entry name" value="Pyridox_oxase_2"/>
    <property type="match status" value="1"/>
</dbReference>
<comment type="caution">
    <text evidence="2">The sequence shown here is derived from an EMBL/GenBank/DDBJ whole genome shotgun (WGS) entry which is preliminary data.</text>
</comment>
<dbReference type="PANTHER" id="PTHR28243">
    <property type="entry name" value="AGL049CP"/>
    <property type="match status" value="1"/>
</dbReference>
<reference evidence="2" key="1">
    <citation type="submission" date="2018-03" db="EMBL/GenBank/DDBJ databases">
        <authorList>
            <person name="Guldener U."/>
        </authorList>
    </citation>
    <scope>NUCLEOTIDE SEQUENCE</scope>
</reference>
<evidence type="ECO:0000313" key="2">
    <source>
        <dbReference type="EMBL" id="SPO00145.1"/>
    </source>
</evidence>
<dbReference type="SUPFAM" id="SSF50475">
    <property type="entry name" value="FMN-binding split barrel"/>
    <property type="match status" value="1"/>
</dbReference>
<dbReference type="GO" id="GO:0010181">
    <property type="term" value="F:FMN binding"/>
    <property type="evidence" value="ECO:0007669"/>
    <property type="project" value="InterPro"/>
</dbReference>
<dbReference type="InterPro" id="IPR024624">
    <property type="entry name" value="Pyridox_Oxase_Alr4036_FMN-bd"/>
</dbReference>
<keyword evidence="3" id="KW-1185">Reference proteome</keyword>
<gene>
    <name evidence="2" type="ORF">DNG_02995</name>
</gene>
<sequence>MSSAAASAPAPWRAEFLSHLARLESPLCALSTVRPATGPSSLATPRVRTVVFRGMWGSLAENPKNPAPRNPPVFESDHLTITTDARMDKAGEIAPSLLSLEEGDAPSDTPGTDGGGAYEAVFWVPDVMTQWRLSGKAYLLGPDVESDDPRAVRVREAVSRGVRTVGEGTFSWEREVTAHFGNLSPGMRGTFRNPPPGRPVGEGAGGEGLGLGQTVEDLHDEIARKNFRVVVLVPDDVDKVDLSDPERATRWRFRYVGDDDGWDTTELWP</sequence>
<evidence type="ECO:0000313" key="3">
    <source>
        <dbReference type="Proteomes" id="UP001187682"/>
    </source>
</evidence>
<dbReference type="PANTHER" id="PTHR28243:SF1">
    <property type="entry name" value="PYRIDOXAMINE 5'-PHOSPHATE OXIDASE ALR4036 FAMILY FMN-BINDING DOMAIN-CONTAINING PROTEIN"/>
    <property type="match status" value="1"/>
</dbReference>
<organism evidence="2 3">
    <name type="scientific">Cephalotrichum gorgonifer</name>
    <dbReference type="NCBI Taxonomy" id="2041049"/>
    <lineage>
        <taxon>Eukaryota</taxon>
        <taxon>Fungi</taxon>
        <taxon>Dikarya</taxon>
        <taxon>Ascomycota</taxon>
        <taxon>Pezizomycotina</taxon>
        <taxon>Sordariomycetes</taxon>
        <taxon>Hypocreomycetidae</taxon>
        <taxon>Microascales</taxon>
        <taxon>Microascaceae</taxon>
        <taxon>Cephalotrichum</taxon>
    </lineage>
</organism>
<dbReference type="InterPro" id="IPR012349">
    <property type="entry name" value="Split_barrel_FMN-bd"/>
</dbReference>
<dbReference type="AlphaFoldDB" id="A0AAE8MVH5"/>
<dbReference type="EMBL" id="ONZQ02000003">
    <property type="protein sequence ID" value="SPO00145.1"/>
    <property type="molecule type" value="Genomic_DNA"/>
</dbReference>
<name>A0AAE8MVH5_9PEZI</name>
<dbReference type="Proteomes" id="UP001187682">
    <property type="component" value="Unassembled WGS sequence"/>
</dbReference>
<accession>A0AAE8MVH5</accession>